<accession>A0A5C9A6U7</accession>
<dbReference type="OrthoDB" id="8476746at2"/>
<dbReference type="Gene3D" id="3.20.20.140">
    <property type="entry name" value="Metal-dependent hydrolases"/>
    <property type="match status" value="1"/>
</dbReference>
<dbReference type="InterPro" id="IPR016195">
    <property type="entry name" value="Pol/histidinol_Pase-like"/>
</dbReference>
<dbReference type="EMBL" id="VRYZ01000001">
    <property type="protein sequence ID" value="TXS94921.1"/>
    <property type="molecule type" value="Genomic_DNA"/>
</dbReference>
<keyword evidence="1" id="KW-0472">Membrane</keyword>
<keyword evidence="1" id="KW-1133">Transmembrane helix</keyword>
<name>A0A5C9A6U7_9GAMM</name>
<evidence type="ECO:0000313" key="3">
    <source>
        <dbReference type="Proteomes" id="UP000321933"/>
    </source>
</evidence>
<organism evidence="2 3">
    <name type="scientific">Parahaliea aestuarii</name>
    <dbReference type="NCBI Taxonomy" id="1852021"/>
    <lineage>
        <taxon>Bacteria</taxon>
        <taxon>Pseudomonadati</taxon>
        <taxon>Pseudomonadota</taxon>
        <taxon>Gammaproteobacteria</taxon>
        <taxon>Cellvibrionales</taxon>
        <taxon>Halieaceae</taxon>
        <taxon>Parahaliea</taxon>
    </lineage>
</organism>
<evidence type="ECO:0000313" key="2">
    <source>
        <dbReference type="EMBL" id="TXS94921.1"/>
    </source>
</evidence>
<dbReference type="SUPFAM" id="SSF49452">
    <property type="entry name" value="Starch-binding domain-like"/>
    <property type="match status" value="1"/>
</dbReference>
<evidence type="ECO:0000256" key="1">
    <source>
        <dbReference type="SAM" id="Phobius"/>
    </source>
</evidence>
<proteinExistence type="predicted"/>
<dbReference type="SUPFAM" id="SSF89550">
    <property type="entry name" value="PHP domain-like"/>
    <property type="match status" value="1"/>
</dbReference>
<reference evidence="2 3" key="1">
    <citation type="submission" date="2019-08" db="EMBL/GenBank/DDBJ databases">
        <title>Parahaliea maris sp. nov., isolated from the surface seawater.</title>
        <authorList>
            <person name="Liu Y."/>
        </authorList>
    </citation>
    <scope>NUCLEOTIDE SEQUENCE [LARGE SCALE GENOMIC DNA]</scope>
    <source>
        <strain evidence="2 3">S2-26</strain>
    </source>
</reference>
<evidence type="ECO:0008006" key="4">
    <source>
        <dbReference type="Google" id="ProtNLM"/>
    </source>
</evidence>
<protein>
    <recommendedName>
        <fullName evidence="4">Carboxypeptidase regulatory-like domain-containing protein</fullName>
    </recommendedName>
</protein>
<gene>
    <name evidence="2" type="ORF">FVW59_03190</name>
</gene>
<dbReference type="InterPro" id="IPR013784">
    <property type="entry name" value="Carb-bd-like_fold"/>
</dbReference>
<comment type="caution">
    <text evidence="2">The sequence shown here is derived from an EMBL/GenBank/DDBJ whole genome shotgun (WGS) entry which is preliminary data.</text>
</comment>
<dbReference type="GO" id="GO:0030246">
    <property type="term" value="F:carbohydrate binding"/>
    <property type="evidence" value="ECO:0007669"/>
    <property type="project" value="InterPro"/>
</dbReference>
<dbReference type="RefSeq" id="WP_148062763.1">
    <property type="nucleotide sequence ID" value="NZ_VRYZ01000001.1"/>
</dbReference>
<keyword evidence="1" id="KW-0812">Transmembrane</keyword>
<feature type="transmembrane region" description="Helical" evidence="1">
    <location>
        <begin position="7"/>
        <end position="29"/>
    </location>
</feature>
<dbReference type="AlphaFoldDB" id="A0A5C9A6U7"/>
<keyword evidence="3" id="KW-1185">Reference proteome</keyword>
<sequence>MTLLIRISAVALMLVVAFIALVFLVIPAFRHQDLTPVYATEFASKVTTASAPSINEGIGGVVTVAGKGTTAMLRVYNRPRKERFVDVVTTEFTELDGRFELALSPGDYQLLVSKGPEFEFVFHDFSVNAGESINMDIDLVQLVDMTQRGWFAGDPHQHSAFADGKDAIDDLLRANAAVGLHWSVQTDHNVVGQNPVARQAAIDMGLEHAGHAPYHTVGGDEVTTRIGHMIVWEPLNPLGEYEHIDHETPGHDDPLEERLDAIHRIAHEMREMGQFQNINHPHGGSRAYEAFGDNASSTWGDMNLDWVRHKETVLQFDATEGWNGGSGFMQGGIYYFGSRAEHPFEAMERVFHQWYRLLNTGAKFPSLGSSDTHDTKVAEQIAGYNRLSEGVKEVFFGLHPYLPQGLAYALTDDVPGALMYQHLDFVENQLEDIALMGGSPRTYVYTGGELTTEKLAQNMAHSFVTSGPLLLAQINGAMPGETALPQAQNTLELDIVSHKPLSRLMVVVDGELAVDKRYDHVMHIKDSLALDIRGKKWAIVYVEGENNYAYAYTNPIYFH</sequence>
<dbReference type="Proteomes" id="UP000321933">
    <property type="component" value="Unassembled WGS sequence"/>
</dbReference>